<dbReference type="RefSeq" id="XP_021886610.1">
    <property type="nucleotide sequence ID" value="XM_022031050.1"/>
</dbReference>
<evidence type="ECO:0000313" key="3">
    <source>
        <dbReference type="Proteomes" id="UP000193648"/>
    </source>
</evidence>
<comment type="caution">
    <text evidence="2">The sequence shown here is derived from an EMBL/GenBank/DDBJ whole genome shotgun (WGS) entry which is preliminary data.</text>
</comment>
<dbReference type="GeneID" id="33572891"/>
<feature type="region of interest" description="Disordered" evidence="1">
    <location>
        <begin position="254"/>
        <end position="291"/>
    </location>
</feature>
<dbReference type="InterPro" id="IPR013922">
    <property type="entry name" value="Cyclin_PHO80-like"/>
</dbReference>
<dbReference type="PANTHER" id="PTHR15615">
    <property type="match status" value="1"/>
</dbReference>
<dbReference type="STRING" id="64571.A0A1Y2H305"/>
<dbReference type="Gene3D" id="1.10.472.10">
    <property type="entry name" value="Cyclin-like"/>
    <property type="match status" value="2"/>
</dbReference>
<dbReference type="PANTHER" id="PTHR15615:SF91">
    <property type="entry name" value="CYCLIN-P4-1"/>
    <property type="match status" value="1"/>
</dbReference>
<dbReference type="Pfam" id="PF08613">
    <property type="entry name" value="Cyclin"/>
    <property type="match status" value="2"/>
</dbReference>
<feature type="compositionally biased region" description="Polar residues" evidence="1">
    <location>
        <begin position="330"/>
        <end position="347"/>
    </location>
</feature>
<dbReference type="AlphaFoldDB" id="A0A1Y2H305"/>
<name>A0A1Y2H305_9FUNG</name>
<sequence>MHRPCPTSTHSFGYRSTAPSNISSAVAISSTLFIDTQSTTPTVSISGSVLTSVSTSTTSSSACTSISTISVTSPHPQPTTLEYKDNEVASNIAIQTSTIIPFTSAATVITSTASDTTKLTRATLSSQTCMTATSSTSSSHCDIKATAALVPARVETATTTGSEFDIVHHNVKDTLLIVSTLLSLMVRKNDSQYNPHVDPITLFHSRAVPRISIESYLARILQFIPFTNEVLLNVLVYLDRIGGLSGMDMVDKRSHTSYSNRNDTGSDHPSSSSRERETAADGTSANNLPRKCVDLPAQTAVAFPSSTMSPSSSPPPSLLPSSTKHVQRCPDSSSFSTSIPCRSTSAYSEPLTVQKHGREEESHCSHPQQQQHTPSVDATPQRAFKKLKQEHVSPEHQPPTAIDVQCTLGGSTPAPTPILTVASNGFRINSFNIHRLLITCLMVAAKFTSDLFYSNARYAKWTVFI</sequence>
<keyword evidence="3" id="KW-1185">Reference proteome</keyword>
<feature type="region of interest" description="Disordered" evidence="1">
    <location>
        <begin position="303"/>
        <end position="378"/>
    </location>
</feature>
<evidence type="ECO:0000313" key="2">
    <source>
        <dbReference type="EMBL" id="ORZ28937.1"/>
    </source>
</evidence>
<dbReference type="OrthoDB" id="1060854at2759"/>
<proteinExistence type="predicted"/>
<feature type="compositionally biased region" description="Polar residues" evidence="1">
    <location>
        <begin position="256"/>
        <end position="272"/>
    </location>
</feature>
<dbReference type="EMBL" id="MCFF01000001">
    <property type="protein sequence ID" value="ORZ28937.1"/>
    <property type="molecule type" value="Genomic_DNA"/>
</dbReference>
<reference evidence="2 3" key="1">
    <citation type="submission" date="2016-07" db="EMBL/GenBank/DDBJ databases">
        <title>Pervasive Adenine N6-methylation of Active Genes in Fungi.</title>
        <authorList>
            <consortium name="DOE Joint Genome Institute"/>
            <person name="Mondo S.J."/>
            <person name="Dannebaum R.O."/>
            <person name="Kuo R.C."/>
            <person name="Labutti K."/>
            <person name="Haridas S."/>
            <person name="Kuo A."/>
            <person name="Salamov A."/>
            <person name="Ahrendt S.R."/>
            <person name="Lipzen A."/>
            <person name="Sullivan W."/>
            <person name="Andreopoulos W.B."/>
            <person name="Clum A."/>
            <person name="Lindquist E."/>
            <person name="Daum C."/>
            <person name="Ramamoorthy G.K."/>
            <person name="Gryganskyi A."/>
            <person name="Culley D."/>
            <person name="Magnuson J.K."/>
            <person name="James T.Y."/>
            <person name="O'Malley M.A."/>
            <person name="Stajich J.E."/>
            <person name="Spatafora J.W."/>
            <person name="Visel A."/>
            <person name="Grigoriev I.V."/>
        </authorList>
    </citation>
    <scope>NUCLEOTIDE SEQUENCE [LARGE SCALE GENOMIC DNA]</scope>
    <source>
        <strain evidence="2 3">NRRL 3116</strain>
    </source>
</reference>
<dbReference type="GO" id="GO:0019901">
    <property type="term" value="F:protein kinase binding"/>
    <property type="evidence" value="ECO:0007669"/>
    <property type="project" value="InterPro"/>
</dbReference>
<evidence type="ECO:0000256" key="1">
    <source>
        <dbReference type="SAM" id="MobiDB-lite"/>
    </source>
</evidence>
<accession>A0A1Y2H305</accession>
<dbReference type="Proteomes" id="UP000193648">
    <property type="component" value="Unassembled WGS sequence"/>
</dbReference>
<feature type="compositionally biased region" description="Polar residues" evidence="1">
    <location>
        <begin position="365"/>
        <end position="378"/>
    </location>
</feature>
<protein>
    <submittedName>
        <fullName evidence="2">Uncharacterized protein</fullName>
    </submittedName>
</protein>
<dbReference type="InParanoid" id="A0A1Y2H305"/>
<organism evidence="2 3">
    <name type="scientific">Lobosporangium transversale</name>
    <dbReference type="NCBI Taxonomy" id="64571"/>
    <lineage>
        <taxon>Eukaryota</taxon>
        <taxon>Fungi</taxon>
        <taxon>Fungi incertae sedis</taxon>
        <taxon>Mucoromycota</taxon>
        <taxon>Mortierellomycotina</taxon>
        <taxon>Mortierellomycetes</taxon>
        <taxon>Mortierellales</taxon>
        <taxon>Mortierellaceae</taxon>
        <taxon>Lobosporangium</taxon>
    </lineage>
</organism>
<gene>
    <name evidence="2" type="ORF">BCR41DRAFT_8669</name>
</gene>